<dbReference type="InterPro" id="IPR029063">
    <property type="entry name" value="SAM-dependent_MTases_sf"/>
</dbReference>
<dbReference type="Pfam" id="PF05711">
    <property type="entry name" value="TylF"/>
    <property type="match status" value="1"/>
</dbReference>
<proteinExistence type="predicted"/>
<dbReference type="OrthoDB" id="149130at2"/>
<evidence type="ECO:0000313" key="2">
    <source>
        <dbReference type="Proteomes" id="UP000289856"/>
    </source>
</evidence>
<dbReference type="EMBL" id="AP019400">
    <property type="protein sequence ID" value="BBI36133.1"/>
    <property type="molecule type" value="Genomic_DNA"/>
</dbReference>
<keyword evidence="2" id="KW-1185">Reference proteome</keyword>
<dbReference type="RefSeq" id="WP_130615373.1">
    <property type="nucleotide sequence ID" value="NZ_AP019400.1"/>
</dbReference>
<dbReference type="AlphaFoldDB" id="A0A3T1DDH1"/>
<dbReference type="InterPro" id="IPR008884">
    <property type="entry name" value="TylF_MeTrfase"/>
</dbReference>
<evidence type="ECO:0000313" key="1">
    <source>
        <dbReference type="EMBL" id="BBI36133.1"/>
    </source>
</evidence>
<dbReference type="Proteomes" id="UP000289856">
    <property type="component" value="Chromosome"/>
</dbReference>
<dbReference type="KEGG" id="cohn:KCTCHS21_55320"/>
<dbReference type="PANTHER" id="PTHR40036:SF1">
    <property type="entry name" value="MACROCIN O-METHYLTRANSFERASE"/>
    <property type="match status" value="1"/>
</dbReference>
<accession>A0A3T1DDH1</accession>
<dbReference type="SUPFAM" id="SSF53335">
    <property type="entry name" value="S-adenosyl-L-methionine-dependent methyltransferases"/>
    <property type="match status" value="1"/>
</dbReference>
<name>A0A3T1DDH1_9BACL</name>
<reference evidence="1 2" key="1">
    <citation type="submission" date="2019-01" db="EMBL/GenBank/DDBJ databases">
        <title>Complete genome sequence of Cohnella hallensis HS21 isolated from Korean fir (Abies koreana) rhizospheric soil.</title>
        <authorList>
            <person name="Jiang L."/>
            <person name="Kang S.W."/>
            <person name="Kim S."/>
            <person name="Jung J."/>
            <person name="Kim C.Y."/>
            <person name="Kim D.H."/>
            <person name="Kim S.W."/>
            <person name="Lee J."/>
        </authorList>
    </citation>
    <scope>NUCLEOTIDE SEQUENCE [LARGE SCALE GENOMIC DNA]</scope>
    <source>
        <strain evidence="1 2">HS21</strain>
    </source>
</reference>
<dbReference type="Gene3D" id="3.40.50.150">
    <property type="entry name" value="Vaccinia Virus protein VP39"/>
    <property type="match status" value="1"/>
</dbReference>
<organism evidence="1 2">
    <name type="scientific">Cohnella abietis</name>
    <dbReference type="NCBI Taxonomy" id="2507935"/>
    <lineage>
        <taxon>Bacteria</taxon>
        <taxon>Bacillati</taxon>
        <taxon>Bacillota</taxon>
        <taxon>Bacilli</taxon>
        <taxon>Bacillales</taxon>
        <taxon>Paenibacillaceae</taxon>
        <taxon>Cohnella</taxon>
    </lineage>
</organism>
<evidence type="ECO:0008006" key="3">
    <source>
        <dbReference type="Google" id="ProtNLM"/>
    </source>
</evidence>
<dbReference type="PANTHER" id="PTHR40036">
    <property type="entry name" value="MACROCIN O-METHYLTRANSFERASE"/>
    <property type="match status" value="1"/>
</dbReference>
<sequence>MQNPRQKMAAIPQHHSSKDKLAVQLIEETFLSSQTSLVNKLEAFPRFATKRSTARFLARYEIYKELVSVNGSIVECGVFNGAGLFSWAQFANIFEPSNYTRKIIGFDTFAGFPNLSEQDSEPNSTYAVGDLQGDTVEQLQASIAKYNAERHLSHIPNVELVAGDFLETAEGYLEANPHLLIAMLYLDFDLYEPTKKALELFLPRMPKGAIICFDELNCATFPGETTAMLEMLPIRSSELRRFPFDPWISYLRL</sequence>
<gene>
    <name evidence="1" type="ORF">KCTCHS21_55320</name>
</gene>
<protein>
    <recommendedName>
        <fullName evidence="3">dTDP-6-deoxy-L-hexose 3-O-methyltransferase</fullName>
    </recommendedName>
</protein>